<dbReference type="Proteomes" id="UP000217350">
    <property type="component" value="Segment"/>
</dbReference>
<evidence type="ECO:0000313" key="2">
    <source>
        <dbReference type="Proteomes" id="UP000217350"/>
    </source>
</evidence>
<dbReference type="OrthoDB" id="41645at10239"/>
<reference evidence="1" key="1">
    <citation type="journal article" date="2017" name="Virus Genes">
        <title>Two novel poxviruses with unusual genome rearrangements: NY_014 and Murmansk.</title>
        <authorList>
            <person name="Smithson C."/>
            <person name="Meyer H."/>
            <person name="Gigante C.M."/>
            <person name="Gao J."/>
            <person name="Zhao H."/>
            <person name="Batra D."/>
            <person name="Damon I."/>
            <person name="Upton C."/>
            <person name="Li Y."/>
        </authorList>
    </citation>
    <scope>NUCLEOTIDE SEQUENCE [LARGE SCALE GENOMIC DNA]</scope>
    <source>
        <strain evidence="1">LEIV-11411</strain>
    </source>
</reference>
<sequence length="45" mass="5339">MSKSNDTIKYLCKSVLYIYVLQAKCLVLNKLVKYYYNEVVDDDEL</sequence>
<organism evidence="1">
    <name type="scientific">Murmansk poxvirus</name>
    <dbReference type="NCBI Taxonomy" id="2025359"/>
    <lineage>
        <taxon>Viruses</taxon>
        <taxon>Varidnaviria</taxon>
        <taxon>Bamfordvirae</taxon>
        <taxon>Nucleocytoviricota</taxon>
        <taxon>Pokkesviricetes</taxon>
        <taxon>Chitovirales</taxon>
        <taxon>Poxviridae</taxon>
        <taxon>Chordopoxvirinae</taxon>
        <taxon>Centapoxvirus</taxon>
        <taxon>Centapoxvirus microtuspox</taxon>
        <taxon>Murmansk microtuspox virus</taxon>
    </lineage>
</organism>
<gene>
    <name evidence="1" type="ORF">Murmansk-147</name>
</gene>
<dbReference type="EMBL" id="MF001304">
    <property type="protein sequence ID" value="AST09342.1"/>
    <property type="molecule type" value="Genomic_DNA"/>
</dbReference>
<evidence type="ECO:0000313" key="1">
    <source>
        <dbReference type="EMBL" id="AST09342.1"/>
    </source>
</evidence>
<protein>
    <submittedName>
        <fullName evidence="1">Uncharacterized protein</fullName>
    </submittedName>
</protein>
<proteinExistence type="predicted"/>
<accession>A0A223FMZ8</accession>
<name>A0A223FMZ8_9POXV</name>
<keyword evidence="2" id="KW-1185">Reference proteome</keyword>